<proteinExistence type="predicted"/>
<protein>
    <submittedName>
        <fullName evidence="1">Ferritin domain protein</fullName>
    </submittedName>
</protein>
<dbReference type="HOGENOM" id="CLU_112755_0_0_2"/>
<dbReference type="Proteomes" id="UP000007954">
    <property type="component" value="Chromosome"/>
</dbReference>
<dbReference type="KEGG" id="hwc:Hqrw_4142"/>
<dbReference type="OrthoDB" id="188002at2157"/>
<dbReference type="AlphaFoldDB" id="G0LFV2"/>
<evidence type="ECO:0000313" key="2">
    <source>
        <dbReference type="Proteomes" id="UP000007954"/>
    </source>
</evidence>
<name>G0LFV2_HALWC</name>
<organism evidence="1 2">
    <name type="scientific">Haloquadratum walsbyi (strain DSM 16854 / JCM 12705 / C23)</name>
    <dbReference type="NCBI Taxonomy" id="768065"/>
    <lineage>
        <taxon>Archaea</taxon>
        <taxon>Methanobacteriati</taxon>
        <taxon>Methanobacteriota</taxon>
        <taxon>Stenosarchaea group</taxon>
        <taxon>Halobacteria</taxon>
        <taxon>Halobacteriales</taxon>
        <taxon>Haloferacaceae</taxon>
        <taxon>Haloquadratum</taxon>
    </lineage>
</organism>
<accession>G0LFV2</accession>
<dbReference type="RefSeq" id="WP_014557132.1">
    <property type="nucleotide sequence ID" value="NC_017459.1"/>
</dbReference>
<reference evidence="1 2" key="1">
    <citation type="journal article" date="2011" name="PLoS ONE">
        <title>Haloquadratum walsbyi: limited diversity in a global pond.</title>
        <authorList>
            <person name="Dyall-Smith M."/>
            <person name="Pfeiffer F."/>
            <person name="Klee K."/>
            <person name="Palm P."/>
            <person name="Gross K."/>
            <person name="Schuster S.C."/>
            <person name="Rampp M."/>
            <person name="Oesterhelt D."/>
        </authorList>
    </citation>
    <scope>NUCLEOTIDE SEQUENCE [LARGE SCALE GENOMIC DNA]</scope>
    <source>
        <strain evidence="2">DSM 16854 / JCM 12705 / C23</strain>
    </source>
</reference>
<gene>
    <name evidence="1" type="ordered locus">Hqrw_4142</name>
</gene>
<dbReference type="GeneID" id="12449051"/>
<dbReference type="EMBL" id="FR746099">
    <property type="protein sequence ID" value="CCC41865.1"/>
    <property type="molecule type" value="Genomic_DNA"/>
</dbReference>
<evidence type="ECO:0000313" key="1">
    <source>
        <dbReference type="EMBL" id="CCC41865.1"/>
    </source>
</evidence>
<sequence length="219" mass="23821">MDASDLAATLRDDHETAFSRLGSSKAMYAITNGEMDGGIVRAAAAINADAISTVTDEWIDNNISDTDGHVDEIDETDPDAVFALIATDAGKRAMDLNPDISQKEAVSRPRLYDVLESMETIASRLGGLLARSLITIEQVSQMVGFFIGNADTKTANEFRDLKRMIESDRDRILTALNSTCESDTAWEDAQNSADAVIEAAYDEYVDSLEQMGIKPKNVC</sequence>